<proteinExistence type="predicted"/>
<feature type="compositionally biased region" description="Basic and acidic residues" evidence="1">
    <location>
        <begin position="121"/>
        <end position="132"/>
    </location>
</feature>
<feature type="compositionally biased region" description="Basic residues" evidence="1">
    <location>
        <begin position="321"/>
        <end position="331"/>
    </location>
</feature>
<feature type="compositionally biased region" description="Acidic residues" evidence="1">
    <location>
        <begin position="110"/>
        <end position="120"/>
    </location>
</feature>
<keyword evidence="3" id="KW-1185">Reference proteome</keyword>
<dbReference type="Proteomes" id="UP000521943">
    <property type="component" value="Unassembled WGS sequence"/>
</dbReference>
<gene>
    <name evidence="2" type="ORF">DFP72DRAFT_1091847</name>
</gene>
<organism evidence="2 3">
    <name type="scientific">Ephemerocybe angulata</name>
    <dbReference type="NCBI Taxonomy" id="980116"/>
    <lineage>
        <taxon>Eukaryota</taxon>
        <taxon>Fungi</taxon>
        <taxon>Dikarya</taxon>
        <taxon>Basidiomycota</taxon>
        <taxon>Agaricomycotina</taxon>
        <taxon>Agaricomycetes</taxon>
        <taxon>Agaricomycetidae</taxon>
        <taxon>Agaricales</taxon>
        <taxon>Agaricineae</taxon>
        <taxon>Psathyrellaceae</taxon>
        <taxon>Ephemerocybe</taxon>
    </lineage>
</organism>
<feature type="compositionally biased region" description="Low complexity" evidence="1">
    <location>
        <begin position="1"/>
        <end position="12"/>
    </location>
</feature>
<comment type="caution">
    <text evidence="2">The sequence shown here is derived from an EMBL/GenBank/DDBJ whole genome shotgun (WGS) entry which is preliminary data.</text>
</comment>
<dbReference type="OrthoDB" id="3121242at2759"/>
<evidence type="ECO:0000313" key="2">
    <source>
        <dbReference type="EMBL" id="KAF6745214.1"/>
    </source>
</evidence>
<feature type="region of interest" description="Disordered" evidence="1">
    <location>
        <begin position="1"/>
        <end position="47"/>
    </location>
</feature>
<feature type="compositionally biased region" description="Pro residues" evidence="1">
    <location>
        <begin position="220"/>
        <end position="244"/>
    </location>
</feature>
<dbReference type="AlphaFoldDB" id="A0A8H6HE52"/>
<feature type="region of interest" description="Disordered" evidence="1">
    <location>
        <begin position="200"/>
        <end position="247"/>
    </location>
</feature>
<feature type="region of interest" description="Disordered" evidence="1">
    <location>
        <begin position="105"/>
        <end position="184"/>
    </location>
</feature>
<evidence type="ECO:0000313" key="3">
    <source>
        <dbReference type="Proteomes" id="UP000521943"/>
    </source>
</evidence>
<dbReference type="EMBL" id="JACGCI010000109">
    <property type="protein sequence ID" value="KAF6745214.1"/>
    <property type="molecule type" value="Genomic_DNA"/>
</dbReference>
<accession>A0A8H6HE52</accession>
<sequence length="461" mass="49319">MAHPPASAPAAPSKKRKRTPTTSTIPEPTTTTIPNTTTTAPRTAAPTPAHFARLTVIWALDRRIPTPASRAAWAAARGLDAAKVHKWWYRCRARAKKLGLEIPEGSYEMDVGDPDEEEEEERKGTEEREEKDRKKRVRVKKEVVEEGEMRREEEGEEAKGMGDTARVAMPPQTSPAPSSTPMPHALMEVDGAVDDAEDIREASAVTQRPPLTLSQCFLPPSSPYTSPPPCSAPSPSASPPPLPDLPRLTRASKRLYLNALEFVPASDSIKLGPLDDDKCTASSPTSKPAPVQALSERRTLLNDNIQHVSVPKESKSSTKTKQPRKTTHRPAKTTIIAPKTSNPSRKHLPRALPRIASGSPPAPPSGSSTIQVNSRSLADVDIDDPIPTAADLERVLYEGITFTPCFDILLSAVPFLLGLDACGFQFGFGGGSGLGGLGSDETSSATRLCDGGDSGSGALLC</sequence>
<reference evidence="2 3" key="1">
    <citation type="submission" date="2020-07" db="EMBL/GenBank/DDBJ databases">
        <title>Comparative genomics of pyrophilous fungi reveals a link between fire events and developmental genes.</title>
        <authorList>
            <consortium name="DOE Joint Genome Institute"/>
            <person name="Steindorff A.S."/>
            <person name="Carver A."/>
            <person name="Calhoun S."/>
            <person name="Stillman K."/>
            <person name="Liu H."/>
            <person name="Lipzen A."/>
            <person name="Pangilinan J."/>
            <person name="Labutti K."/>
            <person name="Bruns T.D."/>
            <person name="Grigoriev I.V."/>
        </authorList>
    </citation>
    <scope>NUCLEOTIDE SEQUENCE [LARGE SCALE GENOMIC DNA]</scope>
    <source>
        <strain evidence="2 3">CBS 144469</strain>
    </source>
</reference>
<feature type="region of interest" description="Disordered" evidence="1">
    <location>
        <begin position="266"/>
        <end position="373"/>
    </location>
</feature>
<feature type="compositionally biased region" description="Basic and acidic residues" evidence="1">
    <location>
        <begin position="140"/>
        <end position="160"/>
    </location>
</feature>
<evidence type="ECO:0000256" key="1">
    <source>
        <dbReference type="SAM" id="MobiDB-lite"/>
    </source>
</evidence>
<name>A0A8H6HE52_9AGAR</name>
<feature type="compositionally biased region" description="Low complexity" evidence="1">
    <location>
        <begin position="20"/>
        <end position="47"/>
    </location>
</feature>
<protein>
    <submittedName>
        <fullName evidence="2">Uncharacterized protein</fullName>
    </submittedName>
</protein>